<evidence type="ECO:0000313" key="1">
    <source>
        <dbReference type="EMBL" id="KAG7439603.1"/>
    </source>
</evidence>
<dbReference type="OrthoDB" id="3147752at2759"/>
<name>A0A9P7VES6_9AGAR</name>
<dbReference type="EMBL" id="MU250589">
    <property type="protein sequence ID" value="KAG7439603.1"/>
    <property type="molecule type" value="Genomic_DNA"/>
</dbReference>
<evidence type="ECO:0000313" key="2">
    <source>
        <dbReference type="Proteomes" id="UP000812287"/>
    </source>
</evidence>
<organism evidence="1 2">
    <name type="scientific">Guyanagaster necrorhizus</name>
    <dbReference type="NCBI Taxonomy" id="856835"/>
    <lineage>
        <taxon>Eukaryota</taxon>
        <taxon>Fungi</taxon>
        <taxon>Dikarya</taxon>
        <taxon>Basidiomycota</taxon>
        <taxon>Agaricomycotina</taxon>
        <taxon>Agaricomycetes</taxon>
        <taxon>Agaricomycetidae</taxon>
        <taxon>Agaricales</taxon>
        <taxon>Marasmiineae</taxon>
        <taxon>Physalacriaceae</taxon>
        <taxon>Guyanagaster</taxon>
    </lineage>
</organism>
<dbReference type="RefSeq" id="XP_043033103.1">
    <property type="nucleotide sequence ID" value="XM_043187609.1"/>
</dbReference>
<comment type="caution">
    <text evidence="1">The sequence shown here is derived from an EMBL/GenBank/DDBJ whole genome shotgun (WGS) entry which is preliminary data.</text>
</comment>
<reference evidence="1" key="1">
    <citation type="submission" date="2020-11" db="EMBL/GenBank/DDBJ databases">
        <title>Adaptations for nitrogen fixation in a non-lichenized fungal sporocarp promotes dispersal by wood-feeding termites.</title>
        <authorList>
            <consortium name="DOE Joint Genome Institute"/>
            <person name="Koch R.A."/>
            <person name="Yoon G."/>
            <person name="Arayal U."/>
            <person name="Lail K."/>
            <person name="Amirebrahimi M."/>
            <person name="Labutti K."/>
            <person name="Lipzen A."/>
            <person name="Riley R."/>
            <person name="Barry K."/>
            <person name="Henrissat B."/>
            <person name="Grigoriev I.V."/>
            <person name="Herr J.R."/>
            <person name="Aime M.C."/>
        </authorList>
    </citation>
    <scope>NUCLEOTIDE SEQUENCE</scope>
    <source>
        <strain evidence="1">MCA 3950</strain>
    </source>
</reference>
<dbReference type="GeneID" id="66109906"/>
<dbReference type="Proteomes" id="UP000812287">
    <property type="component" value="Unassembled WGS sequence"/>
</dbReference>
<dbReference type="AlphaFoldDB" id="A0A9P7VES6"/>
<sequence>MDRLRHENDRFLREFHRTHETLHNQQIQHQEDRRLLHSRGKELEDTRTFSNNIDTYYFVDIKSMMESLNSEIRQLAAYMSDTLSGNGIRVEITEEDTNRAMMRSKCYLDDRILALLMGRDTNDAGHNGVLQVAFQAALSLSVLITSGSEL</sequence>
<gene>
    <name evidence="1" type="ORF">BT62DRAFT_938825</name>
</gene>
<keyword evidence="2" id="KW-1185">Reference proteome</keyword>
<protein>
    <submittedName>
        <fullName evidence="1">Uncharacterized protein</fullName>
    </submittedName>
</protein>
<proteinExistence type="predicted"/>
<accession>A0A9P7VES6</accession>